<keyword evidence="1" id="KW-1133">Transmembrane helix</keyword>
<dbReference type="InterPro" id="IPR018817">
    <property type="entry name" value="7TM_GPCR_serpentine_rcpt_Srz"/>
</dbReference>
<evidence type="ECO:0000313" key="3">
    <source>
        <dbReference type="WBParaSite" id="Csp11.Scaffold629.g11988.t1"/>
    </source>
</evidence>
<proteinExistence type="predicted"/>
<dbReference type="Proteomes" id="UP000095282">
    <property type="component" value="Unplaced"/>
</dbReference>
<name>A0A1I7TUS1_9PELO</name>
<sequence>MNNLTETLLPTSLTPITFLRYISQYTFIILFITVFPFYFYVHRVNRETDKKLPIYPITNHFFKLICFMYITFIFMLLFMISVVTFRRYFTTIG</sequence>
<evidence type="ECO:0000256" key="1">
    <source>
        <dbReference type="SAM" id="Phobius"/>
    </source>
</evidence>
<dbReference type="PANTHER" id="PTHR31720:SF12">
    <property type="entry name" value="SERPENTINE RECEPTOR, CLASS T-RELATED"/>
    <property type="match status" value="1"/>
</dbReference>
<dbReference type="Pfam" id="PF10325">
    <property type="entry name" value="7TM_GPCR_Srz"/>
    <property type="match status" value="1"/>
</dbReference>
<keyword evidence="1" id="KW-0472">Membrane</keyword>
<accession>A0A1I7TUS1</accession>
<feature type="transmembrane region" description="Helical" evidence="1">
    <location>
        <begin position="61"/>
        <end position="85"/>
    </location>
</feature>
<protein>
    <submittedName>
        <fullName evidence="3">Serpentine receptor class gamma</fullName>
    </submittedName>
</protein>
<reference evidence="3" key="1">
    <citation type="submission" date="2016-11" db="UniProtKB">
        <authorList>
            <consortium name="WormBaseParasite"/>
        </authorList>
    </citation>
    <scope>IDENTIFICATION</scope>
</reference>
<keyword evidence="1" id="KW-0812">Transmembrane</keyword>
<feature type="transmembrane region" description="Helical" evidence="1">
    <location>
        <begin position="22"/>
        <end position="41"/>
    </location>
</feature>
<dbReference type="PANTHER" id="PTHR31720">
    <property type="entry name" value="SERPENTINE RECEPTOR, CLASS Z-RELATED"/>
    <property type="match status" value="1"/>
</dbReference>
<organism evidence="2 3">
    <name type="scientific">Caenorhabditis tropicalis</name>
    <dbReference type="NCBI Taxonomy" id="1561998"/>
    <lineage>
        <taxon>Eukaryota</taxon>
        <taxon>Metazoa</taxon>
        <taxon>Ecdysozoa</taxon>
        <taxon>Nematoda</taxon>
        <taxon>Chromadorea</taxon>
        <taxon>Rhabditida</taxon>
        <taxon>Rhabditina</taxon>
        <taxon>Rhabditomorpha</taxon>
        <taxon>Rhabditoidea</taxon>
        <taxon>Rhabditidae</taxon>
        <taxon>Peloderinae</taxon>
        <taxon>Caenorhabditis</taxon>
    </lineage>
</organism>
<evidence type="ECO:0000313" key="2">
    <source>
        <dbReference type="Proteomes" id="UP000095282"/>
    </source>
</evidence>
<dbReference type="WBParaSite" id="Csp11.Scaffold629.g11988.t1">
    <property type="protein sequence ID" value="Csp11.Scaffold629.g11988.t1"/>
    <property type="gene ID" value="Csp11.Scaffold629.g11988"/>
</dbReference>
<keyword evidence="2" id="KW-1185">Reference proteome</keyword>
<dbReference type="AlphaFoldDB" id="A0A1I7TUS1"/>